<dbReference type="Proteomes" id="UP000638462">
    <property type="component" value="Unassembled WGS sequence"/>
</dbReference>
<keyword evidence="3" id="KW-1185">Reference proteome</keyword>
<organism evidence="2 3">
    <name type="scientific">Pseudoalteromonas gelatinilytica</name>
    <dbReference type="NCBI Taxonomy" id="1703256"/>
    <lineage>
        <taxon>Bacteria</taxon>
        <taxon>Pseudomonadati</taxon>
        <taxon>Pseudomonadota</taxon>
        <taxon>Gammaproteobacteria</taxon>
        <taxon>Alteromonadales</taxon>
        <taxon>Pseudoalteromonadaceae</taxon>
        <taxon>Pseudoalteromonas</taxon>
    </lineage>
</organism>
<sequence>MYKFTTILISLLFVTSCASTSPQLNSGTPVNIYGVSSLSPKNGSWSVITSTGYQLALGTKLNDDSSGIINLSLYQITEFASDEEFLSHVVKHRANSPDIGRFDLVENSEELVQLNGATCVKHKTISQDNSAKVGGNKTAVMLIEYLGYNCIHPFKKSIGVHTEYSLRHYKGKEYPELAQNAEEFFSDIQFKAF</sequence>
<dbReference type="EMBL" id="BMIT01000027">
    <property type="protein sequence ID" value="GGF12263.1"/>
    <property type="molecule type" value="Genomic_DNA"/>
</dbReference>
<comment type="caution">
    <text evidence="2">The sequence shown here is derived from an EMBL/GenBank/DDBJ whole genome shotgun (WGS) entry which is preliminary data.</text>
</comment>
<evidence type="ECO:0008006" key="4">
    <source>
        <dbReference type="Google" id="ProtNLM"/>
    </source>
</evidence>
<evidence type="ECO:0000313" key="2">
    <source>
        <dbReference type="EMBL" id="GGF12263.1"/>
    </source>
</evidence>
<feature type="chain" id="PRO_5047325230" description="Lipoprotein" evidence="1">
    <location>
        <begin position="19"/>
        <end position="193"/>
    </location>
</feature>
<protein>
    <recommendedName>
        <fullName evidence="4">Lipoprotein</fullName>
    </recommendedName>
</protein>
<name>A0ABQ1U9Z3_9GAMM</name>
<feature type="signal peptide" evidence="1">
    <location>
        <begin position="1"/>
        <end position="18"/>
    </location>
</feature>
<evidence type="ECO:0000256" key="1">
    <source>
        <dbReference type="SAM" id="SignalP"/>
    </source>
</evidence>
<evidence type="ECO:0000313" key="3">
    <source>
        <dbReference type="Proteomes" id="UP000638462"/>
    </source>
</evidence>
<gene>
    <name evidence="2" type="ORF">GCM10008027_41360</name>
</gene>
<proteinExistence type="predicted"/>
<reference evidence="3" key="1">
    <citation type="journal article" date="2019" name="Int. J. Syst. Evol. Microbiol.">
        <title>The Global Catalogue of Microorganisms (GCM) 10K type strain sequencing project: providing services to taxonomists for standard genome sequencing and annotation.</title>
        <authorList>
            <consortium name="The Broad Institute Genomics Platform"/>
            <consortium name="The Broad Institute Genome Sequencing Center for Infectious Disease"/>
            <person name="Wu L."/>
            <person name="Ma J."/>
        </authorList>
    </citation>
    <scope>NUCLEOTIDE SEQUENCE [LARGE SCALE GENOMIC DNA]</scope>
    <source>
        <strain evidence="3">CGMCC 1.15394</strain>
    </source>
</reference>
<dbReference type="PROSITE" id="PS51257">
    <property type="entry name" value="PROKAR_LIPOPROTEIN"/>
    <property type="match status" value="1"/>
</dbReference>
<keyword evidence="1" id="KW-0732">Signal</keyword>
<accession>A0ABQ1U9Z3</accession>
<dbReference type="RefSeq" id="WP_188731419.1">
    <property type="nucleotide sequence ID" value="NZ_BMIT01000027.1"/>
</dbReference>